<keyword evidence="2" id="KW-1185">Reference proteome</keyword>
<evidence type="ECO:0000313" key="2">
    <source>
        <dbReference type="Proteomes" id="UP001056778"/>
    </source>
</evidence>
<name>A0ACB9TNA6_HOLOL</name>
<organism evidence="1 2">
    <name type="scientific">Holotrichia oblita</name>
    <name type="common">Chafer beetle</name>
    <dbReference type="NCBI Taxonomy" id="644536"/>
    <lineage>
        <taxon>Eukaryota</taxon>
        <taxon>Metazoa</taxon>
        <taxon>Ecdysozoa</taxon>
        <taxon>Arthropoda</taxon>
        <taxon>Hexapoda</taxon>
        <taxon>Insecta</taxon>
        <taxon>Pterygota</taxon>
        <taxon>Neoptera</taxon>
        <taxon>Endopterygota</taxon>
        <taxon>Coleoptera</taxon>
        <taxon>Polyphaga</taxon>
        <taxon>Scarabaeiformia</taxon>
        <taxon>Scarabaeidae</taxon>
        <taxon>Melolonthinae</taxon>
        <taxon>Holotrichia</taxon>
    </lineage>
</organism>
<proteinExistence type="predicted"/>
<gene>
    <name evidence="1" type="ORF">MML48_2g00008733</name>
</gene>
<accession>A0ACB9TNA6</accession>
<reference evidence="1" key="1">
    <citation type="submission" date="2022-04" db="EMBL/GenBank/DDBJ databases">
        <title>Chromosome-scale genome assembly of Holotrichia oblita Faldermann.</title>
        <authorList>
            <person name="Rongchong L."/>
        </authorList>
    </citation>
    <scope>NUCLEOTIDE SEQUENCE</scope>
    <source>
        <strain evidence="1">81SQS9</strain>
    </source>
</reference>
<sequence length="327" mass="38093">MMWVTYLTFVETAMGIQVNAMTQEKNEYVDAIYGVCEEILYRVTRIWLHPDFIYYRTSRGKKNLQHLSVLHGTTNRVIHERKHVLHHTHNENKEMHNQFGTKERKAFLDLLIEASGDGTILTHQQIREEVDTFLFEGHDTTTASICWTIFLLGLHPEIQERVYNEVSDILGEKSLELSDLGELNYLERVIKESLRLYPSVGFITRFASQDIKIGTRTIPTGTSVGIHIFDIHRNEKYYPEPNKFDPDRFLPENTKSRHPYAYIPFSAGPRNCIGQKFALYEEKTVLSYIIKKYKIKSMQTVDTIHPINELIVRPSEGLMVTLEKRTT</sequence>
<comment type="caution">
    <text evidence="1">The sequence shown here is derived from an EMBL/GenBank/DDBJ whole genome shotgun (WGS) entry which is preliminary data.</text>
</comment>
<dbReference type="Proteomes" id="UP001056778">
    <property type="component" value="Chromosome 2"/>
</dbReference>
<evidence type="ECO:0000313" key="1">
    <source>
        <dbReference type="EMBL" id="KAI4468337.1"/>
    </source>
</evidence>
<protein>
    <submittedName>
        <fullName evidence="1">Cytochrome p450 family 4</fullName>
    </submittedName>
</protein>
<dbReference type="EMBL" id="CM043016">
    <property type="protein sequence ID" value="KAI4468337.1"/>
    <property type="molecule type" value="Genomic_DNA"/>
</dbReference>